<proteinExistence type="predicted"/>
<dbReference type="InterPro" id="IPR010730">
    <property type="entry name" value="HET"/>
</dbReference>
<name>A0A1V8TBP1_9PEZI</name>
<dbReference type="AlphaFoldDB" id="A0A1V8TBP1"/>
<dbReference type="PANTHER" id="PTHR33112:SF16">
    <property type="entry name" value="HETEROKARYON INCOMPATIBILITY DOMAIN-CONTAINING PROTEIN"/>
    <property type="match status" value="1"/>
</dbReference>
<dbReference type="PANTHER" id="PTHR33112">
    <property type="entry name" value="DOMAIN PROTEIN, PUTATIVE-RELATED"/>
    <property type="match status" value="1"/>
</dbReference>
<evidence type="ECO:0000313" key="3">
    <source>
        <dbReference type="Proteomes" id="UP000192596"/>
    </source>
</evidence>
<comment type="caution">
    <text evidence="2">The sequence shown here is derived from an EMBL/GenBank/DDBJ whole genome shotgun (WGS) entry which is preliminary data.</text>
</comment>
<organism evidence="2 3">
    <name type="scientific">Cryoendolithus antarcticus</name>
    <dbReference type="NCBI Taxonomy" id="1507870"/>
    <lineage>
        <taxon>Eukaryota</taxon>
        <taxon>Fungi</taxon>
        <taxon>Dikarya</taxon>
        <taxon>Ascomycota</taxon>
        <taxon>Pezizomycotina</taxon>
        <taxon>Dothideomycetes</taxon>
        <taxon>Dothideomycetidae</taxon>
        <taxon>Cladosporiales</taxon>
        <taxon>Cladosporiaceae</taxon>
        <taxon>Cryoendolithus</taxon>
    </lineage>
</organism>
<reference evidence="3" key="1">
    <citation type="submission" date="2017-03" db="EMBL/GenBank/DDBJ databases">
        <title>Genomes of endolithic fungi from Antarctica.</title>
        <authorList>
            <person name="Coleine C."/>
            <person name="Masonjones S."/>
            <person name="Stajich J.E."/>
        </authorList>
    </citation>
    <scope>NUCLEOTIDE SEQUENCE [LARGE SCALE GENOMIC DNA]</scope>
    <source>
        <strain evidence="3">CCFEE 5527</strain>
    </source>
</reference>
<dbReference type="STRING" id="1507870.A0A1V8TBP1"/>
<gene>
    <name evidence="2" type="ORF">B0A48_06472</name>
</gene>
<keyword evidence="3" id="KW-1185">Reference proteome</keyword>
<dbReference type="Pfam" id="PF06985">
    <property type="entry name" value="HET"/>
    <property type="match status" value="1"/>
</dbReference>
<feature type="domain" description="Heterokaryon incompatibility" evidence="1">
    <location>
        <begin position="155"/>
        <end position="250"/>
    </location>
</feature>
<evidence type="ECO:0000259" key="1">
    <source>
        <dbReference type="Pfam" id="PF06985"/>
    </source>
</evidence>
<sequence length="602" mass="67963">MRHAHVSRTSAAASCGDALDSEQNPLCALCQMNGVWEHLTAQRILTARDWILGFIASPEDVDKAERQACPFCSMVFRLLPTNAFAPEHIAQYRLRIKYCDVQPRAVRIGQKAVFTSYRVVYNYCEYVSHTAKVYQAHRGQLALDSVDRRKWNVEGDFIHVVRQLEVRYAWVDCLCIIQDDEESKQAQINAMGLIYSAALLTIVQLSGKDANDGLAGARPDPRLVLTELPRWIHISRDESSYSSRGWTLQEELLSRRCLYLSNWGAFWQCRATRFSDIHNGDMVMDVSASDLASFIPQLPDPSIVGAKQTDAEQILRWAVRAEWYSGRKLTYEDDRGKAFQGVLSDLGQSQSRNFLWGHPDGNTLPLSLLWVSVDTPRKASAGILEAPSAPDGVAHVKYWDYVPDPHDAFPSWSWLRLRSQVSFELMIRVHATSGSWELEPECHITTQAALDEEAERERGIDQHMNPALFLRRCRRGFLNLTAPTIASHDLRWINRAGPQTFDLDGSSGSMALVSELYEDVHAADKIRIGVTIQNGADPDSKPCGLLYDDFNRLAPKLWQDGQAVLTMAVYIAGDVAERMGLVFFTKAFWDSRNPSIQAWQLI</sequence>
<dbReference type="InParanoid" id="A0A1V8TBP1"/>
<dbReference type="EMBL" id="NAJO01000012">
    <property type="protein sequence ID" value="OQO08602.1"/>
    <property type="molecule type" value="Genomic_DNA"/>
</dbReference>
<evidence type="ECO:0000313" key="2">
    <source>
        <dbReference type="EMBL" id="OQO08602.1"/>
    </source>
</evidence>
<dbReference type="Proteomes" id="UP000192596">
    <property type="component" value="Unassembled WGS sequence"/>
</dbReference>
<protein>
    <recommendedName>
        <fullName evidence="1">Heterokaryon incompatibility domain-containing protein</fullName>
    </recommendedName>
</protein>
<dbReference type="OrthoDB" id="2958217at2759"/>
<accession>A0A1V8TBP1</accession>